<dbReference type="EMBL" id="CP061813">
    <property type="protein sequence ID" value="QOD59940.1"/>
    <property type="molecule type" value="Genomic_DNA"/>
</dbReference>
<dbReference type="InterPro" id="IPR025366">
    <property type="entry name" value="DUF4270"/>
</dbReference>
<evidence type="ECO:0000313" key="2">
    <source>
        <dbReference type="Proteomes" id="UP000516764"/>
    </source>
</evidence>
<proteinExistence type="predicted"/>
<organism evidence="1 2">
    <name type="scientific">Polaribacter haliotis</name>
    <dbReference type="NCBI Taxonomy" id="1888915"/>
    <lineage>
        <taxon>Bacteria</taxon>
        <taxon>Pseudomonadati</taxon>
        <taxon>Bacteroidota</taxon>
        <taxon>Flavobacteriia</taxon>
        <taxon>Flavobacteriales</taxon>
        <taxon>Flavobacteriaceae</taxon>
    </lineage>
</organism>
<dbReference type="AlphaFoldDB" id="A0A7L8AD58"/>
<evidence type="ECO:0000313" key="1">
    <source>
        <dbReference type="EMBL" id="QOD59940.1"/>
    </source>
</evidence>
<dbReference type="Proteomes" id="UP000516764">
    <property type="component" value="Chromosome"/>
</dbReference>
<sequence length="536" mass="59834">MVKNSIRKTTQVGVLFLLFAGIISCEKDFTDIGTGVVSNTKFTTHDTILEVLVSNAPIENVRADGLDLGSQTFFGRQGQYLLGVHSSSEYEKIEASIISQISINTELNLNSYANPDELDFETSVDTAFLRLPYQATLVSNEGLPNYTLDSIIGNKSVPFTLNVYELDTYLNTLNPSDPSKRNSFLSDESYQLKPDLLNEVENMDFVPTTKDTLLILKRSNSKGEFFETDTIRYTSSANSTIPLPMAIIPLKKSFVKEVFLDNYGSSNFDSQNAFNNYFRGIKIEAKEKANDGGSLISFNLSNSSLLSAIDVYYTNTYFKKNSTEIDTVIKVNHSFQLGGIINSKYNMSNRVYPVNNQVKIQGAAGSEAKVEILQGSQLADLKAKNWLINDASLTFYINQNVDTTAAPSRLYIYKRGEDATSNPIVSQIKDVLSEGNISFGGSVLRENKKIDRYRFRITDYISDLLSGETSYSPPLRLKVFNLSDLPTSLKDSQISLNDTIFKQYNWNPKAVTLFNGDISANGVRRAQLKISYTKKK</sequence>
<name>A0A7L8AD58_9FLAO</name>
<keyword evidence="2" id="KW-1185">Reference proteome</keyword>
<accession>A0A7L8AD58</accession>
<reference evidence="1 2" key="1">
    <citation type="journal article" date="2016" name="Int. J. Syst. Evol. Microbiol.">
        <title>Polaribacter haliotis sp. nov., isolated from the gut of abalone Haliotis discus hannai.</title>
        <authorList>
            <person name="Kim Y.O."/>
            <person name="Park I.S."/>
            <person name="Park S."/>
            <person name="Nam B.H."/>
            <person name="Park J.M."/>
            <person name="Kim D.G."/>
            <person name="Yoon J.H."/>
        </authorList>
    </citation>
    <scope>NUCLEOTIDE SEQUENCE [LARGE SCALE GENOMIC DNA]</scope>
    <source>
        <strain evidence="1 2">KCTC 52418</strain>
    </source>
</reference>
<dbReference type="KEGG" id="phal:H9I45_11350"/>
<gene>
    <name evidence="1" type="ORF">H9I45_11350</name>
</gene>
<dbReference type="OrthoDB" id="1466062at2"/>
<protein>
    <submittedName>
        <fullName evidence="1">DUF4270 domain-containing protein</fullName>
    </submittedName>
</protein>
<dbReference type="PROSITE" id="PS51257">
    <property type="entry name" value="PROKAR_LIPOPROTEIN"/>
    <property type="match status" value="1"/>
</dbReference>
<dbReference type="Pfam" id="PF14092">
    <property type="entry name" value="DUF4270"/>
    <property type="match status" value="1"/>
</dbReference>
<dbReference type="RefSeq" id="WP_088352645.1">
    <property type="nucleotide sequence ID" value="NZ_CP061813.1"/>
</dbReference>